<dbReference type="AlphaFoldDB" id="A0A0F9P0H0"/>
<accession>A0A0F9P0H0</accession>
<keyword evidence="1" id="KW-1133">Transmembrane helix</keyword>
<keyword evidence="1" id="KW-0812">Transmembrane</keyword>
<protein>
    <submittedName>
        <fullName evidence="2">Uncharacterized protein</fullName>
    </submittedName>
</protein>
<name>A0A0F9P0H0_9ZZZZ</name>
<comment type="caution">
    <text evidence="2">The sequence shown here is derived from an EMBL/GenBank/DDBJ whole genome shotgun (WGS) entry which is preliminary data.</text>
</comment>
<keyword evidence="1" id="KW-0472">Membrane</keyword>
<dbReference type="EMBL" id="LAZR01006118">
    <property type="protein sequence ID" value="KKM94585.1"/>
    <property type="molecule type" value="Genomic_DNA"/>
</dbReference>
<reference evidence="2" key="1">
    <citation type="journal article" date="2015" name="Nature">
        <title>Complex archaea that bridge the gap between prokaryotes and eukaryotes.</title>
        <authorList>
            <person name="Spang A."/>
            <person name="Saw J.H."/>
            <person name="Jorgensen S.L."/>
            <person name="Zaremba-Niedzwiedzka K."/>
            <person name="Martijn J."/>
            <person name="Lind A.E."/>
            <person name="van Eijk R."/>
            <person name="Schleper C."/>
            <person name="Guy L."/>
            <person name="Ettema T.J."/>
        </authorList>
    </citation>
    <scope>NUCLEOTIDE SEQUENCE</scope>
</reference>
<proteinExistence type="predicted"/>
<evidence type="ECO:0000313" key="2">
    <source>
        <dbReference type="EMBL" id="KKM94585.1"/>
    </source>
</evidence>
<gene>
    <name evidence="2" type="ORF">LCGC14_1196840</name>
</gene>
<organism evidence="2">
    <name type="scientific">marine sediment metagenome</name>
    <dbReference type="NCBI Taxonomy" id="412755"/>
    <lineage>
        <taxon>unclassified sequences</taxon>
        <taxon>metagenomes</taxon>
        <taxon>ecological metagenomes</taxon>
    </lineage>
</organism>
<evidence type="ECO:0000256" key="1">
    <source>
        <dbReference type="SAM" id="Phobius"/>
    </source>
</evidence>
<feature type="transmembrane region" description="Helical" evidence="1">
    <location>
        <begin position="32"/>
        <end position="50"/>
    </location>
</feature>
<sequence>MKISQKFSVTIIVFIILCGVFLLLILKQEISDGIFIAWLGGLLANAGIYTEGNIRAKKYRPDNGLK</sequence>
<feature type="transmembrane region" description="Helical" evidence="1">
    <location>
        <begin position="7"/>
        <end position="26"/>
    </location>
</feature>